<evidence type="ECO:0000256" key="7">
    <source>
        <dbReference type="ARBA" id="ARBA00023136"/>
    </source>
</evidence>
<accession>A0A0F7HN79</accession>
<dbReference type="Gene3D" id="1.20.1250.20">
    <property type="entry name" value="MFS general substrate transporter like domains"/>
    <property type="match status" value="1"/>
</dbReference>
<comment type="similarity">
    <text evidence="2">Belongs to the major facilitator superfamily.</text>
</comment>
<feature type="transmembrane region" description="Helical" evidence="8">
    <location>
        <begin position="306"/>
        <end position="329"/>
    </location>
</feature>
<organism evidence="11 13">
    <name type="scientific">Salinicoccus halodurans</name>
    <dbReference type="NCBI Taxonomy" id="407035"/>
    <lineage>
        <taxon>Bacteria</taxon>
        <taxon>Bacillati</taxon>
        <taxon>Bacillota</taxon>
        <taxon>Bacilli</taxon>
        <taxon>Bacillales</taxon>
        <taxon>Staphylococcaceae</taxon>
        <taxon>Salinicoccus</taxon>
    </lineage>
</organism>
<feature type="domain" description="Major facilitator superfamily (MFS) profile" evidence="9">
    <location>
        <begin position="10"/>
        <end position="394"/>
    </location>
</feature>
<evidence type="ECO:0000256" key="1">
    <source>
        <dbReference type="ARBA" id="ARBA00004651"/>
    </source>
</evidence>
<dbReference type="EMBL" id="CP011366">
    <property type="protein sequence ID" value="AKG75034.1"/>
    <property type="molecule type" value="Genomic_DNA"/>
</dbReference>
<evidence type="ECO:0000313" key="12">
    <source>
        <dbReference type="Proteomes" id="UP000034029"/>
    </source>
</evidence>
<feature type="transmembrane region" description="Helical" evidence="8">
    <location>
        <begin position="216"/>
        <end position="238"/>
    </location>
</feature>
<protein>
    <submittedName>
        <fullName evidence="10 11">MFS transporter</fullName>
    </submittedName>
</protein>
<keyword evidence="7 8" id="KW-0472">Membrane</keyword>
<dbReference type="PANTHER" id="PTHR43271:SF1">
    <property type="entry name" value="INNER MEMBRANE TRANSPORT PROTEIN YNFM"/>
    <property type="match status" value="1"/>
</dbReference>
<dbReference type="Pfam" id="PF07690">
    <property type="entry name" value="MFS_1"/>
    <property type="match status" value="1"/>
</dbReference>
<dbReference type="AlphaFoldDB" id="A0A0F7HN79"/>
<keyword evidence="5 8" id="KW-0812">Transmembrane</keyword>
<keyword evidence="6 8" id="KW-1133">Transmembrane helix</keyword>
<keyword evidence="3" id="KW-0813">Transport</keyword>
<feature type="transmembrane region" description="Helical" evidence="8">
    <location>
        <begin position="138"/>
        <end position="157"/>
    </location>
</feature>
<dbReference type="InterPro" id="IPR011701">
    <property type="entry name" value="MFS"/>
</dbReference>
<reference evidence="12" key="2">
    <citation type="submission" date="2015-04" db="EMBL/GenBank/DDBJ databases">
        <title>Complete genome sequence of Salinicoccus halodurans strain H3B36, isolated from the Qaidam basin of China.</title>
        <authorList>
            <person name="Ma Y."/>
            <person name="Jiang K."/>
            <person name="Xue Y."/>
        </authorList>
    </citation>
    <scope>NUCLEOTIDE SEQUENCE [LARGE SCALE GENOMIC DNA]</scope>
    <source>
        <strain evidence="12">H3B36</strain>
    </source>
</reference>
<dbReference type="Proteomes" id="UP000183090">
    <property type="component" value="Unassembled WGS sequence"/>
</dbReference>
<keyword evidence="4" id="KW-1003">Cell membrane</keyword>
<feature type="transmembrane region" description="Helical" evidence="8">
    <location>
        <begin position="163"/>
        <end position="185"/>
    </location>
</feature>
<dbReference type="CDD" id="cd17324">
    <property type="entry name" value="MFS_NepI_like"/>
    <property type="match status" value="1"/>
</dbReference>
<dbReference type="PROSITE" id="PS50850">
    <property type="entry name" value="MFS"/>
    <property type="match status" value="1"/>
</dbReference>
<dbReference type="KEGG" id="shv:AAT16_13080"/>
<evidence type="ECO:0000256" key="5">
    <source>
        <dbReference type="ARBA" id="ARBA00022692"/>
    </source>
</evidence>
<dbReference type="RefSeq" id="WP_046791211.1">
    <property type="nucleotide sequence ID" value="NZ_CP011366.1"/>
</dbReference>
<keyword evidence="12" id="KW-1185">Reference proteome</keyword>
<dbReference type="GO" id="GO:0005886">
    <property type="term" value="C:plasma membrane"/>
    <property type="evidence" value="ECO:0007669"/>
    <property type="project" value="UniProtKB-SubCell"/>
</dbReference>
<reference evidence="10 12" key="1">
    <citation type="journal article" date="2015" name="Int. J. Syst. Evol. Microbiol.">
        <title>Complete genome sequence of Salinicoccus halodurans H3B36, isolated from the Qaidam Basin in China.</title>
        <authorList>
            <person name="Jiang K."/>
            <person name="Xue Y."/>
            <person name="Ma Y."/>
        </authorList>
    </citation>
    <scope>NUCLEOTIDE SEQUENCE [LARGE SCALE GENOMIC DNA]</scope>
    <source>
        <strain evidence="10 12">H3B36</strain>
    </source>
</reference>
<dbReference type="EMBL" id="FOTB01000002">
    <property type="protein sequence ID" value="SFK64918.1"/>
    <property type="molecule type" value="Genomic_DNA"/>
</dbReference>
<dbReference type="InterPro" id="IPR036259">
    <property type="entry name" value="MFS_trans_sf"/>
</dbReference>
<dbReference type="InterPro" id="IPR020846">
    <property type="entry name" value="MFS_dom"/>
</dbReference>
<dbReference type="Proteomes" id="UP000034029">
    <property type="component" value="Chromosome"/>
</dbReference>
<dbReference type="PANTHER" id="PTHR43271">
    <property type="entry name" value="BLL2771 PROTEIN"/>
    <property type="match status" value="1"/>
</dbReference>
<evidence type="ECO:0000259" key="9">
    <source>
        <dbReference type="PROSITE" id="PS50850"/>
    </source>
</evidence>
<evidence type="ECO:0000256" key="6">
    <source>
        <dbReference type="ARBA" id="ARBA00022989"/>
    </source>
</evidence>
<name>A0A0F7HN79_9STAP</name>
<feature type="transmembrane region" description="Helical" evidence="8">
    <location>
        <begin position="341"/>
        <end position="361"/>
    </location>
</feature>
<evidence type="ECO:0000256" key="2">
    <source>
        <dbReference type="ARBA" id="ARBA00008335"/>
    </source>
</evidence>
<dbReference type="SUPFAM" id="SSF103473">
    <property type="entry name" value="MFS general substrate transporter"/>
    <property type="match status" value="1"/>
</dbReference>
<dbReference type="OrthoDB" id="63984at2"/>
<evidence type="ECO:0000313" key="13">
    <source>
        <dbReference type="Proteomes" id="UP000183090"/>
    </source>
</evidence>
<feature type="transmembrane region" description="Helical" evidence="8">
    <location>
        <begin position="45"/>
        <end position="68"/>
    </location>
</feature>
<feature type="transmembrane region" description="Helical" evidence="8">
    <location>
        <begin position="367"/>
        <end position="389"/>
    </location>
</feature>
<feature type="transmembrane region" description="Helical" evidence="8">
    <location>
        <begin position="253"/>
        <end position="276"/>
    </location>
</feature>
<proteinExistence type="inferred from homology"/>
<evidence type="ECO:0000313" key="10">
    <source>
        <dbReference type="EMBL" id="AKG75034.1"/>
    </source>
</evidence>
<feature type="transmembrane region" description="Helical" evidence="8">
    <location>
        <begin position="283"/>
        <end position="300"/>
    </location>
</feature>
<feature type="transmembrane region" description="Helical" evidence="8">
    <location>
        <begin position="16"/>
        <end position="33"/>
    </location>
</feature>
<evidence type="ECO:0000256" key="4">
    <source>
        <dbReference type="ARBA" id="ARBA00022475"/>
    </source>
</evidence>
<evidence type="ECO:0000256" key="8">
    <source>
        <dbReference type="SAM" id="Phobius"/>
    </source>
</evidence>
<dbReference type="GO" id="GO:0022857">
    <property type="term" value="F:transmembrane transporter activity"/>
    <property type="evidence" value="ECO:0007669"/>
    <property type="project" value="InterPro"/>
</dbReference>
<evidence type="ECO:0000256" key="3">
    <source>
        <dbReference type="ARBA" id="ARBA00022448"/>
    </source>
</evidence>
<feature type="transmembrane region" description="Helical" evidence="8">
    <location>
        <begin position="80"/>
        <end position="97"/>
    </location>
</feature>
<feature type="transmembrane region" description="Helical" evidence="8">
    <location>
        <begin position="103"/>
        <end position="126"/>
    </location>
</feature>
<comment type="subcellular location">
    <subcellularLocation>
        <location evidence="1">Cell membrane</location>
        <topology evidence="1">Multi-pass membrane protein</topology>
    </subcellularLocation>
</comment>
<reference evidence="11 13" key="3">
    <citation type="submission" date="2016-10" db="EMBL/GenBank/DDBJ databases">
        <authorList>
            <person name="Varghese N."/>
            <person name="Submissions S."/>
        </authorList>
    </citation>
    <scope>NUCLEOTIDE SEQUENCE [LARGE SCALE GENOMIC DNA]</scope>
    <source>
        <strain evidence="11 13">CGMCC 1.6501</strain>
    </source>
</reference>
<evidence type="ECO:0000313" key="11">
    <source>
        <dbReference type="EMBL" id="SFK64918.1"/>
    </source>
</evidence>
<gene>
    <name evidence="10" type="ORF">AAT16_13080</name>
    <name evidence="11" type="ORF">SAMN05216235_0872</name>
</gene>
<sequence length="399" mass="43555">MEYIEQGTPQFRKTTFAFFAAGFNTFAILYTAQPLMPIFTEEFGVSATLSSLSMTITTLTLALSMLVFGSISESLGRKNIMVVSMFAASLLCILTALSPNFYVLIALRALQGVVLAGVPSIAMAYISEEIHPRSLAGAMGLYISGNALGAVFGRVFSGVAADYIGWHGAMLGIGIISIIATVIFWKSLRPPRNFVAQNFNFMQLTRSLLHHMKNPVLVCFFFVGFLLLGANLSIYSYVTFVFLDVPYSLSQSIVSWIFLIFIIGIFSSMITGRFVAKFGKVKFIYIALGITLLGVFLLFIPNLLIMVLGLSLFTYGFFASHSVVSGLVGENAVSNKAQASSLYLFFYYTGSSIGGTAAGIFWDDFGWNGVVVMNVAFIALCFVLVSIAIRMKRRNVAEN</sequence>